<feature type="non-terminal residue" evidence="2">
    <location>
        <position position="1"/>
    </location>
</feature>
<dbReference type="EMBL" id="GEBQ01023923">
    <property type="protein sequence ID" value="JAT16054.1"/>
    <property type="molecule type" value="Transcribed_RNA"/>
</dbReference>
<accession>A0A1B6KXS4</accession>
<dbReference type="AlphaFoldDB" id="A0A1B6KXS4"/>
<sequence length="113" mass="12818">LERFFYISNRTSAESTFEEKTSHTTPQSHSNSTGGVNTNGKIKEYNNVRMIGTRSKGKIETGNCNNERDGLSKGSVPLEQCSKCNKQLTTNAIFYHKIYFCGKKEMLVKNLDW</sequence>
<feature type="compositionally biased region" description="Polar residues" evidence="1">
    <location>
        <begin position="23"/>
        <end position="40"/>
    </location>
</feature>
<proteinExistence type="predicted"/>
<feature type="non-terminal residue" evidence="2">
    <location>
        <position position="113"/>
    </location>
</feature>
<evidence type="ECO:0000313" key="2">
    <source>
        <dbReference type="EMBL" id="JAT16054.1"/>
    </source>
</evidence>
<name>A0A1B6KXS4_9HEMI</name>
<protein>
    <submittedName>
        <fullName evidence="2">Uncharacterized protein</fullName>
    </submittedName>
</protein>
<reference evidence="2" key="1">
    <citation type="submission" date="2015-11" db="EMBL/GenBank/DDBJ databases">
        <title>De novo transcriptome assembly of four potential Pierce s Disease insect vectors from Arizona vineyards.</title>
        <authorList>
            <person name="Tassone E.E."/>
        </authorList>
    </citation>
    <scope>NUCLEOTIDE SEQUENCE</scope>
</reference>
<gene>
    <name evidence="2" type="ORF">g.7565</name>
</gene>
<organism evidence="2">
    <name type="scientific">Graphocephala atropunctata</name>
    <dbReference type="NCBI Taxonomy" id="36148"/>
    <lineage>
        <taxon>Eukaryota</taxon>
        <taxon>Metazoa</taxon>
        <taxon>Ecdysozoa</taxon>
        <taxon>Arthropoda</taxon>
        <taxon>Hexapoda</taxon>
        <taxon>Insecta</taxon>
        <taxon>Pterygota</taxon>
        <taxon>Neoptera</taxon>
        <taxon>Paraneoptera</taxon>
        <taxon>Hemiptera</taxon>
        <taxon>Auchenorrhyncha</taxon>
        <taxon>Membracoidea</taxon>
        <taxon>Cicadellidae</taxon>
        <taxon>Cicadellinae</taxon>
        <taxon>Cicadellini</taxon>
        <taxon>Graphocephala</taxon>
    </lineage>
</organism>
<feature type="region of interest" description="Disordered" evidence="1">
    <location>
        <begin position="12"/>
        <end position="47"/>
    </location>
</feature>
<evidence type="ECO:0000256" key="1">
    <source>
        <dbReference type="SAM" id="MobiDB-lite"/>
    </source>
</evidence>